<dbReference type="GO" id="GO:0004674">
    <property type="term" value="F:protein serine/threonine kinase activity"/>
    <property type="evidence" value="ECO:0007669"/>
    <property type="project" value="UniProtKB-KW"/>
</dbReference>
<dbReference type="GO" id="GO:0005829">
    <property type="term" value="C:cytosol"/>
    <property type="evidence" value="ECO:0007669"/>
    <property type="project" value="TreeGrafter"/>
</dbReference>
<dbReference type="Pfam" id="PF00130">
    <property type="entry name" value="C1_1"/>
    <property type="match status" value="1"/>
</dbReference>
<organism evidence="6 8">
    <name type="scientific">Rotaria magnacalcarata</name>
    <dbReference type="NCBI Taxonomy" id="392030"/>
    <lineage>
        <taxon>Eukaryota</taxon>
        <taxon>Metazoa</taxon>
        <taxon>Spiralia</taxon>
        <taxon>Gnathifera</taxon>
        <taxon>Rotifera</taxon>
        <taxon>Eurotatoria</taxon>
        <taxon>Bdelloidea</taxon>
        <taxon>Philodinida</taxon>
        <taxon>Philodinidae</taxon>
        <taxon>Rotaria</taxon>
    </lineage>
</organism>
<evidence type="ECO:0000259" key="3">
    <source>
        <dbReference type="PROSITE" id="PS50081"/>
    </source>
</evidence>
<evidence type="ECO:0000313" key="4">
    <source>
        <dbReference type="EMBL" id="CAF4211961.1"/>
    </source>
</evidence>
<dbReference type="EMBL" id="CAJOBJ010350615">
    <property type="protein sequence ID" value="CAF5207697.1"/>
    <property type="molecule type" value="Genomic_DNA"/>
</dbReference>
<evidence type="ECO:0000313" key="5">
    <source>
        <dbReference type="EMBL" id="CAF5132439.1"/>
    </source>
</evidence>
<evidence type="ECO:0000313" key="7">
    <source>
        <dbReference type="EMBL" id="CAF5207697.1"/>
    </source>
</evidence>
<dbReference type="PROSITE" id="PS50081">
    <property type="entry name" value="ZF_DAG_PE_2"/>
    <property type="match status" value="1"/>
</dbReference>
<comment type="caution">
    <text evidence="6">The sequence shown here is derived from an EMBL/GenBank/DDBJ whole genome shotgun (WGS) entry which is preliminary data.</text>
</comment>
<reference evidence="6" key="1">
    <citation type="submission" date="2021-02" db="EMBL/GenBank/DDBJ databases">
        <authorList>
            <person name="Nowell W R."/>
        </authorList>
    </citation>
    <scope>NUCLEOTIDE SEQUENCE</scope>
</reference>
<dbReference type="GO" id="GO:0008270">
    <property type="term" value="F:zinc ion binding"/>
    <property type="evidence" value="ECO:0007669"/>
    <property type="project" value="UniProtKB-KW"/>
</dbReference>
<dbReference type="Proteomes" id="UP000681720">
    <property type="component" value="Unassembled WGS sequence"/>
</dbReference>
<dbReference type="EMBL" id="CAJOBH010285562">
    <property type="protein sequence ID" value="CAF5174715.1"/>
    <property type="molecule type" value="Genomic_DNA"/>
</dbReference>
<dbReference type="EMBL" id="CAJOBJ010020634">
    <property type="protein sequence ID" value="CAF4211961.1"/>
    <property type="molecule type" value="Genomic_DNA"/>
</dbReference>
<dbReference type="PANTHER" id="PTHR22968">
    <property type="entry name" value="PROTEIN KINASE C, MU"/>
    <property type="match status" value="1"/>
</dbReference>
<dbReference type="InterPro" id="IPR046349">
    <property type="entry name" value="C1-like_sf"/>
</dbReference>
<keyword evidence="2" id="KW-0862">Zinc</keyword>
<dbReference type="GO" id="GO:0007200">
    <property type="term" value="P:phospholipase C-activating G protein-coupled receptor signaling pathway"/>
    <property type="evidence" value="ECO:0007669"/>
    <property type="project" value="TreeGrafter"/>
</dbReference>
<dbReference type="GO" id="GO:0016020">
    <property type="term" value="C:membrane"/>
    <property type="evidence" value="ECO:0007669"/>
    <property type="project" value="UniProtKB-SubCell"/>
</dbReference>
<dbReference type="EMBL" id="CAJOBH010248554">
    <property type="protein sequence ID" value="CAF5132439.1"/>
    <property type="molecule type" value="Genomic_DNA"/>
</dbReference>
<accession>A0A8S3GXK6</accession>
<feature type="non-terminal residue" evidence="6">
    <location>
        <position position="1"/>
    </location>
</feature>
<feature type="domain" description="Phorbol-ester/DAG-type" evidence="3">
    <location>
        <begin position="21"/>
        <end position="56"/>
    </location>
</feature>
<evidence type="ECO:0000313" key="8">
    <source>
        <dbReference type="Proteomes" id="UP000681967"/>
    </source>
</evidence>
<name>A0A8S3GXK6_9BILA</name>
<gene>
    <name evidence="5" type="ORF">BYL167_LOCUS68740</name>
    <name evidence="6" type="ORF">BYL167_LOCUS77989</name>
    <name evidence="4" type="ORF">GIL414_LOCUS22027</name>
    <name evidence="7" type="ORF">GIL414_LOCUS78732</name>
</gene>
<evidence type="ECO:0000256" key="1">
    <source>
        <dbReference type="ARBA" id="ARBA00022723"/>
    </source>
</evidence>
<dbReference type="Gene3D" id="3.30.60.20">
    <property type="match status" value="1"/>
</dbReference>
<protein>
    <recommendedName>
        <fullName evidence="3">Phorbol-ester/DAG-type domain-containing protein</fullName>
    </recommendedName>
</protein>
<dbReference type="InterPro" id="IPR002219">
    <property type="entry name" value="PKC_DAG/PE"/>
</dbReference>
<evidence type="ECO:0000256" key="2">
    <source>
        <dbReference type="ARBA" id="ARBA00022833"/>
    </source>
</evidence>
<evidence type="ECO:0000313" key="6">
    <source>
        <dbReference type="EMBL" id="CAF5174715.1"/>
    </source>
</evidence>
<proteinExistence type="predicted"/>
<dbReference type="AlphaFoldDB" id="A0A8S3GXK6"/>
<dbReference type="Proteomes" id="UP000681967">
    <property type="component" value="Unassembled WGS sequence"/>
</dbReference>
<dbReference type="SUPFAM" id="SSF57889">
    <property type="entry name" value="Cysteine-rich domain"/>
    <property type="match status" value="1"/>
</dbReference>
<sequence>DTIDFKKRLTLIGTELPTALPHCFYVHSYRSPTKCQICKRLLKGLVKQGYRCKGMN</sequence>
<dbReference type="PANTHER" id="PTHR22968:SF24">
    <property type="entry name" value="SERINE_THREONINE-PROTEIN KINASE"/>
    <property type="match status" value="1"/>
</dbReference>
<keyword evidence="1" id="KW-0479">Metal-binding</keyword>
<dbReference type="GO" id="GO:0035556">
    <property type="term" value="P:intracellular signal transduction"/>
    <property type="evidence" value="ECO:0007669"/>
    <property type="project" value="TreeGrafter"/>
</dbReference>